<dbReference type="InterPro" id="IPR020904">
    <property type="entry name" value="Sc_DH/Rdtase_CS"/>
</dbReference>
<sequence length="256" mass="26590">MTDTTPITATEQWFDGRVALVTGGGKGIGAAISLELARRGADVAINYHHDAEAAGHTAEAVRALGARAVLVRADITEPGACADIVARARTALGPVDLLANNAAYTQIVPPAQLTVETWRKMFAANVEAAFELTWLLKDDMRERGGGAVVNVSSVAAQRPDPHLMAYGASKAALESFTASAALALVADKVRINAVAPGFTRTPRVDTVDQKTQAAILARLPLGRAAEPEEVASVVAFLLSDAASYVSGQVVAARVGP</sequence>
<name>A0A918CWJ7_9ACTN</name>
<dbReference type="InterPro" id="IPR057326">
    <property type="entry name" value="KR_dom"/>
</dbReference>
<dbReference type="Proteomes" id="UP000653411">
    <property type="component" value="Unassembled WGS sequence"/>
</dbReference>
<organism evidence="4 5">
    <name type="scientific">Streptomyces fuscichromogenes</name>
    <dbReference type="NCBI Taxonomy" id="1324013"/>
    <lineage>
        <taxon>Bacteria</taxon>
        <taxon>Bacillati</taxon>
        <taxon>Actinomycetota</taxon>
        <taxon>Actinomycetes</taxon>
        <taxon>Kitasatosporales</taxon>
        <taxon>Streptomycetaceae</taxon>
        <taxon>Streptomyces</taxon>
    </lineage>
</organism>
<evidence type="ECO:0000313" key="4">
    <source>
        <dbReference type="EMBL" id="GGN39230.1"/>
    </source>
</evidence>
<dbReference type="PROSITE" id="PS00061">
    <property type="entry name" value="ADH_SHORT"/>
    <property type="match status" value="1"/>
</dbReference>
<dbReference type="PRINTS" id="PR00080">
    <property type="entry name" value="SDRFAMILY"/>
</dbReference>
<dbReference type="GO" id="GO:0016491">
    <property type="term" value="F:oxidoreductase activity"/>
    <property type="evidence" value="ECO:0007669"/>
    <property type="project" value="UniProtKB-KW"/>
</dbReference>
<accession>A0A918CWJ7</accession>
<proteinExistence type="inferred from homology"/>
<dbReference type="Gene3D" id="3.40.50.720">
    <property type="entry name" value="NAD(P)-binding Rossmann-like Domain"/>
    <property type="match status" value="1"/>
</dbReference>
<dbReference type="FunFam" id="3.40.50.720:FF:000084">
    <property type="entry name" value="Short-chain dehydrogenase reductase"/>
    <property type="match status" value="1"/>
</dbReference>
<feature type="domain" description="Ketoreductase" evidence="3">
    <location>
        <begin position="17"/>
        <end position="199"/>
    </location>
</feature>
<gene>
    <name evidence="4" type="ORF">GCM10011578_085500</name>
</gene>
<keyword evidence="2" id="KW-0560">Oxidoreductase</keyword>
<comment type="caution">
    <text evidence="4">The sequence shown here is derived from an EMBL/GenBank/DDBJ whole genome shotgun (WGS) entry which is preliminary data.</text>
</comment>
<dbReference type="InterPro" id="IPR002347">
    <property type="entry name" value="SDR_fam"/>
</dbReference>
<dbReference type="EMBL" id="BMML01000030">
    <property type="protein sequence ID" value="GGN39230.1"/>
    <property type="molecule type" value="Genomic_DNA"/>
</dbReference>
<reference evidence="4" key="1">
    <citation type="journal article" date="2014" name="Int. J. Syst. Evol. Microbiol.">
        <title>Complete genome sequence of Corynebacterium casei LMG S-19264T (=DSM 44701T), isolated from a smear-ripened cheese.</title>
        <authorList>
            <consortium name="US DOE Joint Genome Institute (JGI-PGF)"/>
            <person name="Walter F."/>
            <person name="Albersmeier A."/>
            <person name="Kalinowski J."/>
            <person name="Ruckert C."/>
        </authorList>
    </citation>
    <scope>NUCLEOTIDE SEQUENCE</scope>
    <source>
        <strain evidence="4">CGMCC 4.7110</strain>
    </source>
</reference>
<keyword evidence="5" id="KW-1185">Reference proteome</keyword>
<evidence type="ECO:0000256" key="2">
    <source>
        <dbReference type="ARBA" id="ARBA00023002"/>
    </source>
</evidence>
<dbReference type="Pfam" id="PF13561">
    <property type="entry name" value="adh_short_C2"/>
    <property type="match status" value="1"/>
</dbReference>
<dbReference type="RefSeq" id="WP_189268347.1">
    <property type="nucleotide sequence ID" value="NZ_BMML01000030.1"/>
</dbReference>
<dbReference type="SUPFAM" id="SSF51735">
    <property type="entry name" value="NAD(P)-binding Rossmann-fold domains"/>
    <property type="match status" value="1"/>
</dbReference>
<reference evidence="4" key="2">
    <citation type="submission" date="2020-09" db="EMBL/GenBank/DDBJ databases">
        <authorList>
            <person name="Sun Q."/>
            <person name="Zhou Y."/>
        </authorList>
    </citation>
    <scope>NUCLEOTIDE SEQUENCE</scope>
    <source>
        <strain evidence="4">CGMCC 4.7110</strain>
    </source>
</reference>
<dbReference type="PANTHER" id="PTHR43639:SF1">
    <property type="entry name" value="SHORT-CHAIN DEHYDROGENASE_REDUCTASE FAMILY PROTEIN"/>
    <property type="match status" value="1"/>
</dbReference>
<dbReference type="PANTHER" id="PTHR43639">
    <property type="entry name" value="OXIDOREDUCTASE, SHORT-CHAIN DEHYDROGENASE/REDUCTASE FAMILY (AFU_ORTHOLOGUE AFUA_5G02870)"/>
    <property type="match status" value="1"/>
</dbReference>
<dbReference type="SMART" id="SM00822">
    <property type="entry name" value="PKS_KR"/>
    <property type="match status" value="1"/>
</dbReference>
<evidence type="ECO:0000259" key="3">
    <source>
        <dbReference type="SMART" id="SM00822"/>
    </source>
</evidence>
<evidence type="ECO:0000256" key="1">
    <source>
        <dbReference type="ARBA" id="ARBA00006484"/>
    </source>
</evidence>
<dbReference type="PRINTS" id="PR00081">
    <property type="entry name" value="GDHRDH"/>
</dbReference>
<evidence type="ECO:0000313" key="5">
    <source>
        <dbReference type="Proteomes" id="UP000653411"/>
    </source>
</evidence>
<dbReference type="AlphaFoldDB" id="A0A918CWJ7"/>
<dbReference type="CDD" id="cd05233">
    <property type="entry name" value="SDR_c"/>
    <property type="match status" value="1"/>
</dbReference>
<dbReference type="InterPro" id="IPR036291">
    <property type="entry name" value="NAD(P)-bd_dom_sf"/>
</dbReference>
<comment type="similarity">
    <text evidence="1">Belongs to the short-chain dehydrogenases/reductases (SDR) family.</text>
</comment>
<protein>
    <submittedName>
        <fullName evidence="4">Short-chain dehydrogenase</fullName>
    </submittedName>
</protein>